<sequence length="342" mass="39206">MAENLPGNSKDEEPLSKLFDEGMKLYMKLEDEKEPISSEAVQLTIKQAISKFEKATNLVSISGMFSTNESLEELPTETLQYLLLPVLLGKLTLKLCAQGLARVEIINVAEIYFRDFLQRCKDYGVTDVEIPEPTCDDPKAPCKPLTEQAKIANMVNSREVKIKRYKEMKEIKEKLEKLRYAMTSINVDDETRREYFTTLLTSHVNESLDELNSIEQEKPILEYMSKHAGELKQPKRPAPLKPVIITRDAVQKAVYGLGYPALPTLTIEEFYDQRVREGTFPGACKIPHATIQAADDDPDEAEKIRKEQLVETEDPEEIARQRNMDEFKDDHRRGWGNRHNRS</sequence>
<reference evidence="3" key="1">
    <citation type="submission" date="2020-11" db="EMBL/GenBank/DDBJ databases">
        <authorList>
            <person name="Whiteford S."/>
        </authorList>
    </citation>
    <scope>NUCLEOTIDE SEQUENCE</scope>
</reference>
<dbReference type="PANTHER" id="PTHR10933:SF9">
    <property type="entry name" value="IMMUNOGLOBULIN-BINDING PROTEIN 1"/>
    <property type="match status" value="1"/>
</dbReference>
<dbReference type="FunFam" id="1.25.40.540:FF:000003">
    <property type="entry name" value="Immunoglobulin (CD79A)-binding protein 1"/>
    <property type="match status" value="1"/>
</dbReference>
<name>A0A8S4FZ86_PLUXY</name>
<dbReference type="Gene3D" id="1.25.40.540">
    <property type="entry name" value="TAP42-like family"/>
    <property type="match status" value="1"/>
</dbReference>
<dbReference type="GO" id="GO:0035303">
    <property type="term" value="P:regulation of dephosphorylation"/>
    <property type="evidence" value="ECO:0007669"/>
    <property type="project" value="TreeGrafter"/>
</dbReference>
<evidence type="ECO:0000256" key="1">
    <source>
        <dbReference type="ARBA" id="ARBA00034730"/>
    </source>
</evidence>
<organism evidence="3 4">
    <name type="scientific">Plutella xylostella</name>
    <name type="common">Diamondback moth</name>
    <name type="synonym">Plutella maculipennis</name>
    <dbReference type="NCBI Taxonomy" id="51655"/>
    <lineage>
        <taxon>Eukaryota</taxon>
        <taxon>Metazoa</taxon>
        <taxon>Ecdysozoa</taxon>
        <taxon>Arthropoda</taxon>
        <taxon>Hexapoda</taxon>
        <taxon>Insecta</taxon>
        <taxon>Pterygota</taxon>
        <taxon>Neoptera</taxon>
        <taxon>Endopterygota</taxon>
        <taxon>Lepidoptera</taxon>
        <taxon>Glossata</taxon>
        <taxon>Ditrysia</taxon>
        <taxon>Yponomeutoidea</taxon>
        <taxon>Plutellidae</taxon>
        <taxon>Plutella</taxon>
    </lineage>
</organism>
<dbReference type="Proteomes" id="UP000653454">
    <property type="component" value="Unassembled WGS sequence"/>
</dbReference>
<accession>A0A8S4FZ86</accession>
<protein>
    <submittedName>
        <fullName evidence="3">(diamondback moth) hypothetical protein</fullName>
    </submittedName>
</protein>
<feature type="compositionally biased region" description="Basic and acidic residues" evidence="2">
    <location>
        <begin position="317"/>
        <end position="333"/>
    </location>
</feature>
<evidence type="ECO:0000313" key="4">
    <source>
        <dbReference type="Proteomes" id="UP000653454"/>
    </source>
</evidence>
<evidence type="ECO:0000256" key="2">
    <source>
        <dbReference type="SAM" id="MobiDB-lite"/>
    </source>
</evidence>
<keyword evidence="4" id="KW-1185">Reference proteome</keyword>
<dbReference type="GO" id="GO:0005829">
    <property type="term" value="C:cytosol"/>
    <property type="evidence" value="ECO:0007669"/>
    <property type="project" value="TreeGrafter"/>
</dbReference>
<dbReference type="GO" id="GO:0051721">
    <property type="term" value="F:protein phosphatase 2A binding"/>
    <property type="evidence" value="ECO:0007669"/>
    <property type="project" value="TreeGrafter"/>
</dbReference>
<dbReference type="EMBL" id="CAJHNJ030000049">
    <property type="protein sequence ID" value="CAG9132438.1"/>
    <property type="molecule type" value="Genomic_DNA"/>
</dbReference>
<dbReference type="InterPro" id="IPR007304">
    <property type="entry name" value="TAP46-like"/>
</dbReference>
<proteinExistence type="inferred from homology"/>
<dbReference type="Pfam" id="PF04177">
    <property type="entry name" value="TAP42"/>
    <property type="match status" value="1"/>
</dbReference>
<dbReference type="GO" id="GO:0009966">
    <property type="term" value="P:regulation of signal transduction"/>
    <property type="evidence" value="ECO:0007669"/>
    <property type="project" value="InterPro"/>
</dbReference>
<evidence type="ECO:0000313" key="3">
    <source>
        <dbReference type="EMBL" id="CAG9132438.1"/>
    </source>
</evidence>
<comment type="caution">
    <text evidence="3">The sequence shown here is derived from an EMBL/GenBank/DDBJ whole genome shotgun (WGS) entry which is preliminary data.</text>
</comment>
<dbReference type="InterPro" id="IPR038511">
    <property type="entry name" value="TAP42/TAP46-like_sf"/>
</dbReference>
<dbReference type="PANTHER" id="PTHR10933">
    <property type="entry name" value="IMMUNOGLOBULIN-BINDING PROTEIN 1"/>
    <property type="match status" value="1"/>
</dbReference>
<comment type="similarity">
    <text evidence="1">Belongs to the IGBP1/TAP42 family.</text>
</comment>
<feature type="region of interest" description="Disordered" evidence="2">
    <location>
        <begin position="293"/>
        <end position="342"/>
    </location>
</feature>
<gene>
    <name evidence="3" type="ORF">PLXY2_LOCUS10661</name>
</gene>
<dbReference type="AlphaFoldDB" id="A0A8S4FZ86"/>